<proteinExistence type="predicted"/>
<evidence type="ECO:0000313" key="1">
    <source>
        <dbReference type="EMBL" id="TQD73277.1"/>
    </source>
</evidence>
<reference evidence="1 2" key="1">
    <citation type="journal article" date="2019" name="G3 (Bethesda)">
        <title>Sequencing of a Wild Apple (Malus baccata) Genome Unravels the Differences Between Cultivated and Wild Apple Species Regarding Disease Resistance and Cold Tolerance.</title>
        <authorList>
            <person name="Chen X."/>
        </authorList>
    </citation>
    <scope>NUCLEOTIDE SEQUENCE [LARGE SCALE GENOMIC DNA]</scope>
    <source>
        <strain evidence="2">cv. Shandingzi</strain>
        <tissue evidence="1">Leaves</tissue>
    </source>
</reference>
<comment type="caution">
    <text evidence="1">The sequence shown here is derived from an EMBL/GenBank/DDBJ whole genome shotgun (WGS) entry which is preliminary data.</text>
</comment>
<sequence length="130" mass="15335">MFCEDMTLVPLSPSRPLSNYGVWWFVSLHCFGHLVQVVQLLPFRSPFEIKVQVFCYQNLFRFVQDYRERDSFNGCGKDRKQEASFKSQLPWIFKSTLSAPQMKLLFHPTTGINREMGKFERISFLEAQNN</sequence>
<accession>A0A540KGC7</accession>
<dbReference type="Proteomes" id="UP000315295">
    <property type="component" value="Unassembled WGS sequence"/>
</dbReference>
<dbReference type="AlphaFoldDB" id="A0A540KGC7"/>
<keyword evidence="2" id="KW-1185">Reference proteome</keyword>
<dbReference type="EMBL" id="VIEB01001310">
    <property type="protein sequence ID" value="TQD73277.1"/>
    <property type="molecule type" value="Genomic_DNA"/>
</dbReference>
<protein>
    <submittedName>
        <fullName evidence="1">Uncharacterized protein</fullName>
    </submittedName>
</protein>
<gene>
    <name evidence="1" type="ORF">C1H46_041194</name>
</gene>
<organism evidence="1 2">
    <name type="scientific">Malus baccata</name>
    <name type="common">Siberian crab apple</name>
    <name type="synonym">Pyrus baccata</name>
    <dbReference type="NCBI Taxonomy" id="106549"/>
    <lineage>
        <taxon>Eukaryota</taxon>
        <taxon>Viridiplantae</taxon>
        <taxon>Streptophyta</taxon>
        <taxon>Embryophyta</taxon>
        <taxon>Tracheophyta</taxon>
        <taxon>Spermatophyta</taxon>
        <taxon>Magnoliopsida</taxon>
        <taxon>eudicotyledons</taxon>
        <taxon>Gunneridae</taxon>
        <taxon>Pentapetalae</taxon>
        <taxon>rosids</taxon>
        <taxon>fabids</taxon>
        <taxon>Rosales</taxon>
        <taxon>Rosaceae</taxon>
        <taxon>Amygdaloideae</taxon>
        <taxon>Maleae</taxon>
        <taxon>Malus</taxon>
    </lineage>
</organism>
<evidence type="ECO:0000313" key="2">
    <source>
        <dbReference type="Proteomes" id="UP000315295"/>
    </source>
</evidence>
<name>A0A540KGC7_MALBA</name>